<dbReference type="Proteomes" id="UP000239047">
    <property type="component" value="Unassembled WGS sequence"/>
</dbReference>
<evidence type="ECO:0000256" key="2">
    <source>
        <dbReference type="ARBA" id="ARBA00023125"/>
    </source>
</evidence>
<dbReference type="PROSITE" id="PS50987">
    <property type="entry name" value="HTH_ARSR_2"/>
    <property type="match status" value="1"/>
</dbReference>
<evidence type="ECO:0000313" key="5">
    <source>
        <dbReference type="EMBL" id="PPA71839.1"/>
    </source>
</evidence>
<dbReference type="OrthoDB" id="9798835at2"/>
<gene>
    <name evidence="5" type="ORF">C4B60_00215</name>
</gene>
<dbReference type="AlphaFoldDB" id="A0A2S5GFS4"/>
<dbReference type="EMBL" id="PREZ01000001">
    <property type="protein sequence ID" value="PPA71839.1"/>
    <property type="molecule type" value="Genomic_DNA"/>
</dbReference>
<comment type="caution">
    <text evidence="5">The sequence shown here is derived from an EMBL/GenBank/DDBJ whole genome shotgun (WGS) entry which is preliminary data.</text>
</comment>
<dbReference type="InterPro" id="IPR051081">
    <property type="entry name" value="HTH_MetalResp_TranReg"/>
</dbReference>
<protein>
    <submittedName>
        <fullName evidence="5">ArsR family transcriptional regulator</fullName>
    </submittedName>
</protein>
<dbReference type="GO" id="GO:0003700">
    <property type="term" value="F:DNA-binding transcription factor activity"/>
    <property type="evidence" value="ECO:0007669"/>
    <property type="project" value="InterPro"/>
</dbReference>
<evidence type="ECO:0000256" key="3">
    <source>
        <dbReference type="ARBA" id="ARBA00023163"/>
    </source>
</evidence>
<keyword evidence="2" id="KW-0238">DNA-binding</keyword>
<evidence type="ECO:0000256" key="1">
    <source>
        <dbReference type="ARBA" id="ARBA00023015"/>
    </source>
</evidence>
<keyword evidence="1" id="KW-0805">Transcription regulation</keyword>
<dbReference type="NCBIfam" id="NF033788">
    <property type="entry name" value="HTH_metalloreg"/>
    <property type="match status" value="1"/>
</dbReference>
<dbReference type="GO" id="GO:0003677">
    <property type="term" value="F:DNA binding"/>
    <property type="evidence" value="ECO:0007669"/>
    <property type="project" value="UniProtKB-KW"/>
</dbReference>
<dbReference type="Gene3D" id="1.10.10.10">
    <property type="entry name" value="Winged helix-like DNA-binding domain superfamily/Winged helix DNA-binding domain"/>
    <property type="match status" value="1"/>
</dbReference>
<dbReference type="InterPro" id="IPR011991">
    <property type="entry name" value="ArsR-like_HTH"/>
</dbReference>
<name>A0A2S5GFS4_9BACL</name>
<dbReference type="InterPro" id="IPR001845">
    <property type="entry name" value="HTH_ArsR_DNA-bd_dom"/>
</dbReference>
<dbReference type="PANTHER" id="PTHR33154">
    <property type="entry name" value="TRANSCRIPTIONAL REGULATOR, ARSR FAMILY"/>
    <property type="match status" value="1"/>
</dbReference>
<evidence type="ECO:0000313" key="6">
    <source>
        <dbReference type="Proteomes" id="UP000239047"/>
    </source>
</evidence>
<dbReference type="PRINTS" id="PR00778">
    <property type="entry name" value="HTHARSR"/>
</dbReference>
<dbReference type="SUPFAM" id="SSF46785">
    <property type="entry name" value="Winged helix' DNA-binding domain"/>
    <property type="match status" value="1"/>
</dbReference>
<dbReference type="InterPro" id="IPR036390">
    <property type="entry name" value="WH_DNA-bd_sf"/>
</dbReference>
<feature type="domain" description="HTH arsR-type" evidence="4">
    <location>
        <begin position="10"/>
        <end position="108"/>
    </location>
</feature>
<keyword evidence="6" id="KW-1185">Reference proteome</keyword>
<organism evidence="5 6">
    <name type="scientific">Jeotgalibacillus proteolyticus</name>
    <dbReference type="NCBI Taxonomy" id="2082395"/>
    <lineage>
        <taxon>Bacteria</taxon>
        <taxon>Bacillati</taxon>
        <taxon>Bacillota</taxon>
        <taxon>Bacilli</taxon>
        <taxon>Bacillales</taxon>
        <taxon>Caryophanaceae</taxon>
        <taxon>Jeotgalibacillus</taxon>
    </lineage>
</organism>
<accession>A0A2S5GFS4</accession>
<reference evidence="5 6" key="1">
    <citation type="submission" date="2018-02" db="EMBL/GenBank/DDBJ databases">
        <title>Jeotgalibacillus proteolyticum sp. nov. a protease producing bacterium isolated from ocean sediments of Laizhou Bay.</title>
        <authorList>
            <person name="Li Y."/>
        </authorList>
    </citation>
    <scope>NUCLEOTIDE SEQUENCE [LARGE SCALE GENOMIC DNA]</scope>
    <source>
        <strain evidence="5 6">22-7</strain>
    </source>
</reference>
<keyword evidence="3" id="KW-0804">Transcription</keyword>
<dbReference type="PANTHER" id="PTHR33154:SF33">
    <property type="entry name" value="TRANSCRIPTIONAL REPRESSOR SDPR"/>
    <property type="match status" value="1"/>
</dbReference>
<dbReference type="InterPro" id="IPR036388">
    <property type="entry name" value="WH-like_DNA-bd_sf"/>
</dbReference>
<evidence type="ECO:0000259" key="4">
    <source>
        <dbReference type="PROSITE" id="PS50987"/>
    </source>
</evidence>
<dbReference type="CDD" id="cd00090">
    <property type="entry name" value="HTH_ARSR"/>
    <property type="match status" value="1"/>
</dbReference>
<sequence>MGSEVLFMSKNHYLVDELAEIYRLLGDKTRLVMAKKLSEEEWTVSQFVDLFKISQPLVSQHIKKLKDAKLITEKRQGKRILYQLDKQGESYSLVLQLIAPMVEQNQSL</sequence>
<proteinExistence type="predicted"/>
<dbReference type="SMART" id="SM00418">
    <property type="entry name" value="HTH_ARSR"/>
    <property type="match status" value="1"/>
</dbReference>
<dbReference type="Pfam" id="PF01022">
    <property type="entry name" value="HTH_5"/>
    <property type="match status" value="1"/>
</dbReference>